<feature type="compositionally biased region" description="Basic and acidic residues" evidence="1">
    <location>
        <begin position="14"/>
        <end position="28"/>
    </location>
</feature>
<feature type="compositionally biased region" description="Basic and acidic residues" evidence="1">
    <location>
        <begin position="115"/>
        <end position="138"/>
    </location>
</feature>
<accession>A0A6J4IG49</accession>
<feature type="compositionally biased region" description="Basic and acidic residues" evidence="1">
    <location>
        <begin position="192"/>
        <end position="202"/>
    </location>
</feature>
<proteinExistence type="predicted"/>
<feature type="compositionally biased region" description="Low complexity" evidence="1">
    <location>
        <begin position="53"/>
        <end position="63"/>
    </location>
</feature>
<gene>
    <name evidence="2" type="ORF">AVDCRST_MAG52-2103</name>
</gene>
<dbReference type="EMBL" id="CADCTN010000152">
    <property type="protein sequence ID" value="CAA9251507.1"/>
    <property type="molecule type" value="Genomic_DNA"/>
</dbReference>
<evidence type="ECO:0000256" key="1">
    <source>
        <dbReference type="SAM" id="MobiDB-lite"/>
    </source>
</evidence>
<name>A0A6J4IG49_9ACTN</name>
<feature type="compositionally biased region" description="Basic residues" evidence="1">
    <location>
        <begin position="39"/>
        <end position="52"/>
    </location>
</feature>
<protein>
    <submittedName>
        <fullName evidence="2">Uncharacterized protein</fullName>
    </submittedName>
</protein>
<dbReference type="AlphaFoldDB" id="A0A6J4IG49"/>
<feature type="non-terminal residue" evidence="2">
    <location>
        <position position="211"/>
    </location>
</feature>
<evidence type="ECO:0000313" key="2">
    <source>
        <dbReference type="EMBL" id="CAA9251507.1"/>
    </source>
</evidence>
<feature type="region of interest" description="Disordered" evidence="1">
    <location>
        <begin position="1"/>
        <end position="211"/>
    </location>
</feature>
<reference evidence="2" key="1">
    <citation type="submission" date="2020-02" db="EMBL/GenBank/DDBJ databases">
        <authorList>
            <person name="Meier V. D."/>
        </authorList>
    </citation>
    <scope>NUCLEOTIDE SEQUENCE</scope>
    <source>
        <strain evidence="2">AVDCRST_MAG52</strain>
    </source>
</reference>
<organism evidence="2">
    <name type="scientific">uncultured Blastococcus sp</name>
    <dbReference type="NCBI Taxonomy" id="217144"/>
    <lineage>
        <taxon>Bacteria</taxon>
        <taxon>Bacillati</taxon>
        <taxon>Actinomycetota</taxon>
        <taxon>Actinomycetes</taxon>
        <taxon>Geodermatophilales</taxon>
        <taxon>Geodermatophilaceae</taxon>
        <taxon>Blastococcus</taxon>
        <taxon>environmental samples</taxon>
    </lineage>
</organism>
<feature type="non-terminal residue" evidence="2">
    <location>
        <position position="1"/>
    </location>
</feature>
<sequence length="211" mass="23059">DRSHAPGAAVPGEQGRREVPPSRGDGRGRHPPALGGAHQAHRHVPAVPRRGRLAAALRPRQPGHQLRRSPGDRRRARPLRAAGRRVVDAALHRQHPPRPAHLWRDRANGDAAAAAEDHRPHLEGDPPRAGPRLRDLPLRVRRPAAGPVRDHLPARCRRPLPPGQRPAVRQRLGRRGVERGRRGQSRAPLCTERGRSPGHRTDPGPAAPPGV</sequence>